<gene>
    <name evidence="3" type="ORF">BS50DRAFT_575896</name>
</gene>
<reference evidence="3 4" key="1">
    <citation type="journal article" date="2018" name="Front. Microbiol.">
        <title>Genome-Wide Analysis of Corynespora cassiicola Leaf Fall Disease Putative Effectors.</title>
        <authorList>
            <person name="Lopez D."/>
            <person name="Ribeiro S."/>
            <person name="Label P."/>
            <person name="Fumanal B."/>
            <person name="Venisse J.S."/>
            <person name="Kohler A."/>
            <person name="de Oliveira R.R."/>
            <person name="Labutti K."/>
            <person name="Lipzen A."/>
            <person name="Lail K."/>
            <person name="Bauer D."/>
            <person name="Ohm R.A."/>
            <person name="Barry K.W."/>
            <person name="Spatafora J."/>
            <person name="Grigoriev I.V."/>
            <person name="Martin F.M."/>
            <person name="Pujade-Renaud V."/>
        </authorList>
    </citation>
    <scope>NUCLEOTIDE SEQUENCE [LARGE SCALE GENOMIC DNA]</scope>
    <source>
        <strain evidence="3 4">Philippines</strain>
    </source>
</reference>
<accession>A0A2T2NGE1</accession>
<dbReference type="Proteomes" id="UP000240883">
    <property type="component" value="Unassembled WGS sequence"/>
</dbReference>
<keyword evidence="2" id="KW-1133">Transmembrane helix</keyword>
<name>A0A2T2NGE1_CORCC</name>
<evidence type="ECO:0000313" key="4">
    <source>
        <dbReference type="Proteomes" id="UP000240883"/>
    </source>
</evidence>
<dbReference type="AlphaFoldDB" id="A0A2T2NGE1"/>
<keyword evidence="2" id="KW-0472">Membrane</keyword>
<organism evidence="3 4">
    <name type="scientific">Corynespora cassiicola Philippines</name>
    <dbReference type="NCBI Taxonomy" id="1448308"/>
    <lineage>
        <taxon>Eukaryota</taxon>
        <taxon>Fungi</taxon>
        <taxon>Dikarya</taxon>
        <taxon>Ascomycota</taxon>
        <taxon>Pezizomycotina</taxon>
        <taxon>Dothideomycetes</taxon>
        <taxon>Pleosporomycetidae</taxon>
        <taxon>Pleosporales</taxon>
        <taxon>Corynesporascaceae</taxon>
        <taxon>Corynespora</taxon>
    </lineage>
</organism>
<keyword evidence="4" id="KW-1185">Reference proteome</keyword>
<feature type="transmembrane region" description="Helical" evidence="2">
    <location>
        <begin position="153"/>
        <end position="176"/>
    </location>
</feature>
<evidence type="ECO:0000313" key="3">
    <source>
        <dbReference type="EMBL" id="PSN64450.1"/>
    </source>
</evidence>
<dbReference type="OrthoDB" id="3800696at2759"/>
<evidence type="ECO:0000256" key="1">
    <source>
        <dbReference type="SAM" id="MobiDB-lite"/>
    </source>
</evidence>
<protein>
    <submittedName>
        <fullName evidence="3">Uncharacterized protein</fullName>
    </submittedName>
</protein>
<evidence type="ECO:0000256" key="2">
    <source>
        <dbReference type="SAM" id="Phobius"/>
    </source>
</evidence>
<dbReference type="EMBL" id="KZ678138">
    <property type="protein sequence ID" value="PSN64450.1"/>
    <property type="molecule type" value="Genomic_DNA"/>
</dbReference>
<keyword evidence="2" id="KW-0812">Transmembrane</keyword>
<feature type="region of interest" description="Disordered" evidence="1">
    <location>
        <begin position="269"/>
        <end position="300"/>
    </location>
</feature>
<proteinExistence type="predicted"/>
<sequence length="300" mass="31986">MDLLTTDSGGTARDVVIPRAESTIKTIPTNIIGYTFTLGGYSAWHCPSSGVWTQLKDYGRCCTKIGEDCNVFTSCVNTSVLTNGARAETCTGTGDQTLCVTGTIYEGLDQSSANLYIGCWPSWTNGNWSATRSVLEEASYIPGKGNSLPAGSIAAVVIGAILGLLLIIGTLVYILWHRKKKAKALLAKKAAEDATYPAALIPDFPLEMGPCHFGRPSEIPGDYVHRYEVNGVMSRDGSQHHSSGFGREHMVGRESTGVNENSVDGGADFHSTSGPVSLWNMHGGGDQNGNDSYGRRGSIR</sequence>